<dbReference type="Gene3D" id="3.40.50.720">
    <property type="entry name" value="NAD(P)-binding Rossmann-like Domain"/>
    <property type="match status" value="1"/>
</dbReference>
<dbReference type="GO" id="GO:0016491">
    <property type="term" value="F:oxidoreductase activity"/>
    <property type="evidence" value="ECO:0007669"/>
    <property type="project" value="InterPro"/>
</dbReference>
<comment type="caution">
    <text evidence="2">The sequence shown here is derived from an EMBL/GenBank/DDBJ whole genome shotgun (WGS) entry which is preliminary data.</text>
</comment>
<organism evidence="2 3">
    <name type="scientific">Effrenium voratum</name>
    <dbReference type="NCBI Taxonomy" id="2562239"/>
    <lineage>
        <taxon>Eukaryota</taxon>
        <taxon>Sar</taxon>
        <taxon>Alveolata</taxon>
        <taxon>Dinophyceae</taxon>
        <taxon>Suessiales</taxon>
        <taxon>Symbiodiniaceae</taxon>
        <taxon>Effrenium</taxon>
    </lineage>
</organism>
<name>A0AA36I1U1_9DINO</name>
<keyword evidence="3" id="KW-1185">Reference proteome</keyword>
<dbReference type="InterPro" id="IPR052733">
    <property type="entry name" value="Chloroplast_QOR"/>
</dbReference>
<dbReference type="Pfam" id="PF13602">
    <property type="entry name" value="ADH_zinc_N_2"/>
    <property type="match status" value="1"/>
</dbReference>
<dbReference type="InterPro" id="IPR013154">
    <property type="entry name" value="ADH-like_N"/>
</dbReference>
<dbReference type="EMBL" id="CAUJNA010000635">
    <property type="protein sequence ID" value="CAJ1379464.1"/>
    <property type="molecule type" value="Genomic_DNA"/>
</dbReference>
<sequence length="392" mass="42020">RAPSPAARALQTSAQIERAADTMVARALIPLLVTCLADAGKMRAAVVANRSWDFQFHLEKVEVIDVEIPEPGHGEVLIEVHASNINPVDHKIVEMAGWSWTYPHKLGYDAAGKVLALGKGCARLKVGDEVWGEATTLTEMVTTAGTYAQYAVVSESVLGIKPKSLSWLEAGAMPMVALTGLESLLWAAEGQAAGLRNATVLVLGGSAEPFWRSRYTGGGTGHVGIQLAKAMGAARVITTCSETHRDFVRSLGADQVIDYKKQNYYDVLQPKSVDVVYDCVGLKGTGDHAFGIIKEHGSFVTLLTGATASISTRFHRPDVRQNAPTCVGSCSQHQRIEQVASMVEAGKLKVHIGQVFGLEDIVKAYNQSLSGHSTGKVALLLKNETQHAQIQV</sequence>
<dbReference type="SUPFAM" id="SSF51735">
    <property type="entry name" value="NAD(P)-binding Rossmann-fold domains"/>
    <property type="match status" value="1"/>
</dbReference>
<protein>
    <recommendedName>
        <fullName evidence="1">Enoyl reductase (ER) domain-containing protein</fullName>
    </recommendedName>
</protein>
<evidence type="ECO:0000313" key="2">
    <source>
        <dbReference type="EMBL" id="CAJ1379464.1"/>
    </source>
</evidence>
<dbReference type="Pfam" id="PF08240">
    <property type="entry name" value="ADH_N"/>
    <property type="match status" value="1"/>
</dbReference>
<dbReference type="PANTHER" id="PTHR44013:SF1">
    <property type="entry name" value="ZINC-TYPE ALCOHOL DEHYDROGENASE-LIKE PROTEIN C16A3.02C"/>
    <property type="match status" value="1"/>
</dbReference>
<evidence type="ECO:0000313" key="3">
    <source>
        <dbReference type="Proteomes" id="UP001178507"/>
    </source>
</evidence>
<dbReference type="InterPro" id="IPR011032">
    <property type="entry name" value="GroES-like_sf"/>
</dbReference>
<feature type="non-terminal residue" evidence="2">
    <location>
        <position position="1"/>
    </location>
</feature>
<dbReference type="Gene3D" id="3.90.180.10">
    <property type="entry name" value="Medium-chain alcohol dehydrogenases, catalytic domain"/>
    <property type="match status" value="1"/>
</dbReference>
<dbReference type="InterPro" id="IPR036291">
    <property type="entry name" value="NAD(P)-bd_dom_sf"/>
</dbReference>
<dbReference type="InterPro" id="IPR020843">
    <property type="entry name" value="ER"/>
</dbReference>
<evidence type="ECO:0000259" key="1">
    <source>
        <dbReference type="SMART" id="SM00829"/>
    </source>
</evidence>
<dbReference type="CDD" id="cd05289">
    <property type="entry name" value="MDR_like_2"/>
    <property type="match status" value="1"/>
</dbReference>
<feature type="domain" description="Enoyl reductase (ER)" evidence="1">
    <location>
        <begin position="56"/>
        <end position="379"/>
    </location>
</feature>
<dbReference type="AlphaFoldDB" id="A0AA36I1U1"/>
<accession>A0AA36I1U1</accession>
<dbReference type="Proteomes" id="UP001178507">
    <property type="component" value="Unassembled WGS sequence"/>
</dbReference>
<proteinExistence type="predicted"/>
<dbReference type="SUPFAM" id="SSF50129">
    <property type="entry name" value="GroES-like"/>
    <property type="match status" value="1"/>
</dbReference>
<gene>
    <name evidence="2" type="ORF">EVOR1521_LOCUS7702</name>
</gene>
<reference evidence="2" key="1">
    <citation type="submission" date="2023-08" db="EMBL/GenBank/DDBJ databases">
        <authorList>
            <person name="Chen Y."/>
            <person name="Shah S."/>
            <person name="Dougan E. K."/>
            <person name="Thang M."/>
            <person name="Chan C."/>
        </authorList>
    </citation>
    <scope>NUCLEOTIDE SEQUENCE</scope>
</reference>
<dbReference type="PANTHER" id="PTHR44013">
    <property type="entry name" value="ZINC-TYPE ALCOHOL DEHYDROGENASE-LIKE PROTEIN C16A3.02C"/>
    <property type="match status" value="1"/>
</dbReference>
<dbReference type="SMART" id="SM00829">
    <property type="entry name" value="PKS_ER"/>
    <property type="match status" value="1"/>
</dbReference>